<gene>
    <name evidence="1" type="ORF">ECRASSUSDP1_LOCUS28873</name>
</gene>
<evidence type="ECO:0000313" key="1">
    <source>
        <dbReference type="EMBL" id="CAI2387244.1"/>
    </source>
</evidence>
<comment type="caution">
    <text evidence="1">The sequence shown here is derived from an EMBL/GenBank/DDBJ whole genome shotgun (WGS) entry which is preliminary data.</text>
</comment>
<organism evidence="1 2">
    <name type="scientific">Euplotes crassus</name>
    <dbReference type="NCBI Taxonomy" id="5936"/>
    <lineage>
        <taxon>Eukaryota</taxon>
        <taxon>Sar</taxon>
        <taxon>Alveolata</taxon>
        <taxon>Ciliophora</taxon>
        <taxon>Intramacronucleata</taxon>
        <taxon>Spirotrichea</taxon>
        <taxon>Hypotrichia</taxon>
        <taxon>Euplotida</taxon>
        <taxon>Euplotidae</taxon>
        <taxon>Moneuplotes</taxon>
    </lineage>
</organism>
<reference evidence="1" key="1">
    <citation type="submission" date="2023-07" db="EMBL/GenBank/DDBJ databases">
        <authorList>
            <consortium name="AG Swart"/>
            <person name="Singh M."/>
            <person name="Singh A."/>
            <person name="Seah K."/>
            <person name="Emmerich C."/>
        </authorList>
    </citation>
    <scope>NUCLEOTIDE SEQUENCE</scope>
    <source>
        <strain evidence="1">DP1</strain>
    </source>
</reference>
<name>A0AAD2DAI0_EUPCR</name>
<accession>A0AAD2DAI0</accession>
<dbReference type="EMBL" id="CAMPGE010029758">
    <property type="protein sequence ID" value="CAI2387244.1"/>
    <property type="molecule type" value="Genomic_DNA"/>
</dbReference>
<sequence length="53" mass="6028">MKCFIPLNPHLTLKSLITLTPISLPLNLPIQPQNLQKIFKIHKNPENPSLTKT</sequence>
<evidence type="ECO:0000313" key="2">
    <source>
        <dbReference type="Proteomes" id="UP001295684"/>
    </source>
</evidence>
<protein>
    <submittedName>
        <fullName evidence="1">Uncharacterized protein</fullName>
    </submittedName>
</protein>
<keyword evidence="2" id="KW-1185">Reference proteome</keyword>
<dbReference type="Proteomes" id="UP001295684">
    <property type="component" value="Unassembled WGS sequence"/>
</dbReference>
<dbReference type="AlphaFoldDB" id="A0AAD2DAI0"/>
<proteinExistence type="predicted"/>